<proteinExistence type="predicted"/>
<accession>A0A822ZMU4</accession>
<organism evidence="2 3">
    <name type="scientific">Nelumbo nucifera</name>
    <name type="common">Sacred lotus</name>
    <dbReference type="NCBI Taxonomy" id="4432"/>
    <lineage>
        <taxon>Eukaryota</taxon>
        <taxon>Viridiplantae</taxon>
        <taxon>Streptophyta</taxon>
        <taxon>Embryophyta</taxon>
        <taxon>Tracheophyta</taxon>
        <taxon>Spermatophyta</taxon>
        <taxon>Magnoliopsida</taxon>
        <taxon>Proteales</taxon>
        <taxon>Nelumbonaceae</taxon>
        <taxon>Nelumbo</taxon>
    </lineage>
</organism>
<dbReference type="AlphaFoldDB" id="A0A822ZMU4"/>
<name>A0A822ZMU4_NELNU</name>
<evidence type="ECO:0000256" key="1">
    <source>
        <dbReference type="SAM" id="MobiDB-lite"/>
    </source>
</evidence>
<dbReference type="Proteomes" id="UP000607653">
    <property type="component" value="Unassembled WGS sequence"/>
</dbReference>
<dbReference type="EMBL" id="DUZY01000008">
    <property type="protein sequence ID" value="DAD46542.1"/>
    <property type="molecule type" value="Genomic_DNA"/>
</dbReference>
<comment type="caution">
    <text evidence="2">The sequence shown here is derived from an EMBL/GenBank/DDBJ whole genome shotgun (WGS) entry which is preliminary data.</text>
</comment>
<evidence type="ECO:0000313" key="3">
    <source>
        <dbReference type="Proteomes" id="UP000607653"/>
    </source>
</evidence>
<gene>
    <name evidence="2" type="ORF">HUJ06_016479</name>
</gene>
<evidence type="ECO:0000313" key="2">
    <source>
        <dbReference type="EMBL" id="DAD46542.1"/>
    </source>
</evidence>
<feature type="compositionally biased region" description="Basic and acidic residues" evidence="1">
    <location>
        <begin position="10"/>
        <end position="30"/>
    </location>
</feature>
<feature type="region of interest" description="Disordered" evidence="1">
    <location>
        <begin position="1"/>
        <end position="30"/>
    </location>
</feature>
<protein>
    <submittedName>
        <fullName evidence="2">Uncharacterized protein</fullName>
    </submittedName>
</protein>
<sequence>MLSMEFTADTEDRQSLKNPDFRREAEPGQN</sequence>
<reference evidence="2 3" key="1">
    <citation type="journal article" date="2020" name="Mol. Biol. Evol.">
        <title>Distinct Expression and Methylation Patterns for Genes with Different Fates following a Single Whole-Genome Duplication in Flowering Plants.</title>
        <authorList>
            <person name="Shi T."/>
            <person name="Rahmani R.S."/>
            <person name="Gugger P.F."/>
            <person name="Wang M."/>
            <person name="Li H."/>
            <person name="Zhang Y."/>
            <person name="Li Z."/>
            <person name="Wang Q."/>
            <person name="Van de Peer Y."/>
            <person name="Marchal K."/>
            <person name="Chen J."/>
        </authorList>
    </citation>
    <scope>NUCLEOTIDE SEQUENCE [LARGE SCALE GENOMIC DNA]</scope>
    <source>
        <tissue evidence="2">Leaf</tissue>
    </source>
</reference>
<keyword evidence="3" id="KW-1185">Reference proteome</keyword>